<reference evidence="1 2" key="1">
    <citation type="submission" date="2019-04" db="EMBL/GenBank/DDBJ databases">
        <title>Friends and foes A comparative genomics study of 23 Aspergillus species from section Flavi.</title>
        <authorList>
            <consortium name="DOE Joint Genome Institute"/>
            <person name="Kjaerbolling I."/>
            <person name="Vesth T."/>
            <person name="Frisvad J.C."/>
            <person name="Nybo J.L."/>
            <person name="Theobald S."/>
            <person name="Kildgaard S."/>
            <person name="Isbrandt T."/>
            <person name="Kuo A."/>
            <person name="Sato A."/>
            <person name="Lyhne E.K."/>
            <person name="Kogle M.E."/>
            <person name="Wiebenga A."/>
            <person name="Kun R.S."/>
            <person name="Lubbers R.J."/>
            <person name="Makela M.R."/>
            <person name="Barry K."/>
            <person name="Chovatia M."/>
            <person name="Clum A."/>
            <person name="Daum C."/>
            <person name="Haridas S."/>
            <person name="He G."/>
            <person name="LaButti K."/>
            <person name="Lipzen A."/>
            <person name="Mondo S."/>
            <person name="Riley R."/>
            <person name="Salamov A."/>
            <person name="Simmons B.A."/>
            <person name="Magnuson J.K."/>
            <person name="Henrissat B."/>
            <person name="Mortensen U.H."/>
            <person name="Larsen T.O."/>
            <person name="Devries R.P."/>
            <person name="Grigoriev I.V."/>
            <person name="Machida M."/>
            <person name="Baker S.E."/>
            <person name="Andersen M.R."/>
        </authorList>
    </citation>
    <scope>NUCLEOTIDE SEQUENCE [LARGE SCALE GENOMIC DNA]</scope>
    <source>
        <strain evidence="1 2">CBS 117626</strain>
    </source>
</reference>
<name>A0A5N6V1K5_ASPTM</name>
<dbReference type="AlphaFoldDB" id="A0A5N6V1K5"/>
<sequence>MAAELDFLFTAELAGCSVIVMDHNSSHYRAYHDSRPMSSAFYEKVVMAAYLTDYIGGLEVDPNQLLQTVCLQHKQGNWKLSTPNTISCGFMD</sequence>
<dbReference type="OrthoDB" id="4396271at2759"/>
<protein>
    <submittedName>
        <fullName evidence="1">Uncharacterized protein</fullName>
    </submittedName>
</protein>
<organism evidence="1 2">
    <name type="scientific">Aspergillus tamarii</name>
    <dbReference type="NCBI Taxonomy" id="41984"/>
    <lineage>
        <taxon>Eukaryota</taxon>
        <taxon>Fungi</taxon>
        <taxon>Dikarya</taxon>
        <taxon>Ascomycota</taxon>
        <taxon>Pezizomycotina</taxon>
        <taxon>Eurotiomycetes</taxon>
        <taxon>Eurotiomycetidae</taxon>
        <taxon>Eurotiales</taxon>
        <taxon>Aspergillaceae</taxon>
        <taxon>Aspergillus</taxon>
        <taxon>Aspergillus subgen. Circumdati</taxon>
    </lineage>
</organism>
<proteinExistence type="predicted"/>
<dbReference type="EMBL" id="ML738605">
    <property type="protein sequence ID" value="KAE8164829.1"/>
    <property type="molecule type" value="Genomic_DNA"/>
</dbReference>
<dbReference type="Proteomes" id="UP000326950">
    <property type="component" value="Unassembled WGS sequence"/>
</dbReference>
<gene>
    <name evidence="1" type="ORF">BDV40DRAFT_259805</name>
</gene>
<keyword evidence="2" id="KW-1185">Reference proteome</keyword>
<evidence type="ECO:0000313" key="2">
    <source>
        <dbReference type="Proteomes" id="UP000326950"/>
    </source>
</evidence>
<accession>A0A5N6V1K5</accession>
<evidence type="ECO:0000313" key="1">
    <source>
        <dbReference type="EMBL" id="KAE8164829.1"/>
    </source>
</evidence>